<sequence length="784" mass="91395">MFDTFISQNQKIIDDLKINIDDLEYSLQNDSFTVAAKPISKSLFGQFSFKVHKKTDISDIEWDLVNYRYGFDEINETILKDTFITKNKEKLKELKINSYDLDYSIDNVNNKFTVNVMPSNKDFKGSVSFYFYVKNDLKTIKDKLILNLPKFDTLSHPKDHYAFETFIEKNSSKLSQLGLDKWDLEWSLENNFLTIKAGESSSRWKGEFSFEVYTKSNIKSINWEFPDSSTYRFESLNERELAETFIKSNNKKLDELKLSSSDLIFTLEGNIFTVKVNSTNDEFTGEVEFRVYEKYNLESILDRLNTEMPKFKILDMDVIFATFYHLNEDELKRANISSNILEYSLDGDVFTIKVKRNSRLWKGEISFNVSKKSDIKTVINKFKIDLGKFSELDARHIFKTFYRTNENALDELYIFESDLTYTLVGDTFTTKINDTNKLWFGEISFKVYKKTDITTYLDKFELNLPKFDDFSDNVVIKEFLNINKEIAKELNIDESHIKLTTDINDDYKKTLEIEHPDYIGSIKTSVYGKRNVNSDLKELINVFELKPDDKFDIDFAYKKFIEQNKNAIEKLGIKEEQLSKELDNKKLIIKVINNDEYTGSLKIKFFYNIFEKYIKNTTLDIGTLFNDTKQEIADKLWATNNYFFEKLGVQKDDLSVISVWRKDNSATVLVETNKVQGIMYVKYDLDDIDRYGTFDNNKLKSNLGQIIIDNNFLDKNTKLSLILNALLDSHPSDSGIHSIHPTIYLPEGKKQLPLKSIKDVSISPGGLFAHAKISYDIIVLENNI</sequence>
<dbReference type="PHI-base" id="PHI:6513"/>
<accession>A5IYC8</accession>
<dbReference type="HOGENOM" id="CLU_357458_0_0_14"/>
<gene>
    <name evidence="1" type="ordered locus">MAG3390</name>
</gene>
<keyword evidence="2" id="KW-1185">Reference proteome</keyword>
<dbReference type="RefSeq" id="WP_011949513.1">
    <property type="nucleotide sequence ID" value="NC_009497.1"/>
</dbReference>
<dbReference type="STRING" id="347257.MAG3390"/>
<reference evidence="2" key="1">
    <citation type="journal article" date="2007" name="PLoS Genet.">
        <title>Being pathogenic, plastic, and sexual while living with a nearly minimal bacterial genome.</title>
        <authorList>
            <person name="Sirand-Pugnet P."/>
            <person name="Lartigue C."/>
            <person name="Marenda M."/>
            <person name="Jacob D."/>
            <person name="Barre A."/>
            <person name="Barbe V."/>
            <person name="Schenowitz C."/>
            <person name="Mangenot S."/>
            <person name="Couloux A."/>
            <person name="Segurens B."/>
            <person name="de Daruvar A."/>
            <person name="Blanchard A."/>
            <person name="Citti C."/>
        </authorList>
    </citation>
    <scope>NUCLEOTIDE SEQUENCE [LARGE SCALE GENOMIC DNA]</scope>
    <source>
        <strain evidence="2">PG2</strain>
    </source>
</reference>
<evidence type="ECO:0000313" key="2">
    <source>
        <dbReference type="Proteomes" id="UP000007065"/>
    </source>
</evidence>
<name>A5IYC8_MYCAP</name>
<dbReference type="EMBL" id="CU179680">
    <property type="protein sequence ID" value="CAL59037.1"/>
    <property type="molecule type" value="Genomic_DNA"/>
</dbReference>
<dbReference type="KEGG" id="maa:MAG3390"/>
<evidence type="ECO:0000313" key="1">
    <source>
        <dbReference type="EMBL" id="CAL59037.1"/>
    </source>
</evidence>
<proteinExistence type="predicted"/>
<organism evidence="1 2">
    <name type="scientific">Mycoplasmopsis agalactiae (strain NCTC 10123 / CIP 59.7 / PG2)</name>
    <name type="common">Mycoplasma agalactiae</name>
    <dbReference type="NCBI Taxonomy" id="347257"/>
    <lineage>
        <taxon>Bacteria</taxon>
        <taxon>Bacillati</taxon>
        <taxon>Mycoplasmatota</taxon>
        <taxon>Mycoplasmoidales</taxon>
        <taxon>Metamycoplasmataceae</taxon>
        <taxon>Mycoplasmopsis</taxon>
    </lineage>
</organism>
<dbReference type="AlphaFoldDB" id="A5IYC8"/>
<dbReference type="GeneID" id="93358099"/>
<protein>
    <submittedName>
        <fullName evidence="1">Uncharacterized protein</fullName>
    </submittedName>
</protein>
<dbReference type="Proteomes" id="UP000007065">
    <property type="component" value="Chromosome"/>
</dbReference>